<protein>
    <recommendedName>
        <fullName evidence="7">Phosphatidate cytidylyltransferase</fullName>
        <ecNumber evidence="6">2.7.7.41</ecNumber>
    </recommendedName>
    <alternativeName>
        <fullName evidence="20">CDP-DAG synthase</fullName>
    </alternativeName>
    <alternativeName>
        <fullName evidence="22">CDP-DG synthase</fullName>
    </alternativeName>
    <alternativeName>
        <fullName evidence="18">CDP-diacylglycerol synthase</fullName>
    </alternativeName>
    <alternativeName>
        <fullName evidence="21">CDP-diglyceride pyrophosphorylase</fullName>
    </alternativeName>
    <alternativeName>
        <fullName evidence="23">CDP-diglyceride synthase</fullName>
    </alternativeName>
    <alternativeName>
        <fullName evidence="19">CTP:phosphatidate cytidylyltransferase</fullName>
    </alternativeName>
</protein>
<feature type="transmembrane region" description="Helical" evidence="24">
    <location>
        <begin position="78"/>
        <end position="95"/>
    </location>
</feature>
<evidence type="ECO:0000256" key="19">
    <source>
        <dbReference type="ARBA" id="ARBA00031825"/>
    </source>
</evidence>
<evidence type="ECO:0000256" key="13">
    <source>
        <dbReference type="ARBA" id="ARBA00022989"/>
    </source>
</evidence>
<accession>A0A6J4R784</accession>
<evidence type="ECO:0000256" key="1">
    <source>
        <dbReference type="ARBA" id="ARBA00001698"/>
    </source>
</evidence>
<feature type="transmembrane region" description="Helical" evidence="24">
    <location>
        <begin position="54"/>
        <end position="72"/>
    </location>
</feature>
<name>A0A6J4R784_9ACTN</name>
<dbReference type="GO" id="GO:0005886">
    <property type="term" value="C:plasma membrane"/>
    <property type="evidence" value="ECO:0007669"/>
    <property type="project" value="UniProtKB-SubCell"/>
</dbReference>
<evidence type="ECO:0000256" key="6">
    <source>
        <dbReference type="ARBA" id="ARBA00012487"/>
    </source>
</evidence>
<evidence type="ECO:0000256" key="2">
    <source>
        <dbReference type="ARBA" id="ARBA00004651"/>
    </source>
</evidence>
<comment type="similarity">
    <text evidence="5">Belongs to the CDS family.</text>
</comment>
<evidence type="ECO:0000256" key="9">
    <source>
        <dbReference type="ARBA" id="ARBA00022516"/>
    </source>
</evidence>
<comment type="catalytic activity">
    <reaction evidence="1">
        <text>a 1,2-diacyl-sn-glycero-3-phosphate + CTP + H(+) = a CDP-1,2-diacyl-sn-glycerol + diphosphate</text>
        <dbReference type="Rhea" id="RHEA:16229"/>
        <dbReference type="ChEBI" id="CHEBI:15378"/>
        <dbReference type="ChEBI" id="CHEBI:33019"/>
        <dbReference type="ChEBI" id="CHEBI:37563"/>
        <dbReference type="ChEBI" id="CHEBI:58332"/>
        <dbReference type="ChEBI" id="CHEBI:58608"/>
        <dbReference type="EC" id="2.7.7.41"/>
    </reaction>
</comment>
<dbReference type="PANTHER" id="PTHR46382:SF1">
    <property type="entry name" value="PHOSPHATIDATE CYTIDYLYLTRANSFERASE"/>
    <property type="match status" value="1"/>
</dbReference>
<evidence type="ECO:0000256" key="11">
    <source>
        <dbReference type="ARBA" id="ARBA00022692"/>
    </source>
</evidence>
<evidence type="ECO:0000256" key="10">
    <source>
        <dbReference type="ARBA" id="ARBA00022679"/>
    </source>
</evidence>
<keyword evidence="11 24" id="KW-0812">Transmembrane</keyword>
<evidence type="ECO:0000256" key="7">
    <source>
        <dbReference type="ARBA" id="ARBA00019373"/>
    </source>
</evidence>
<evidence type="ECO:0000256" key="4">
    <source>
        <dbReference type="ARBA" id="ARBA00005189"/>
    </source>
</evidence>
<evidence type="ECO:0000256" key="8">
    <source>
        <dbReference type="ARBA" id="ARBA00022475"/>
    </source>
</evidence>
<gene>
    <name evidence="25" type="ORF">AVDCRST_MAG13-56</name>
</gene>
<sequence>MPVELQQRILVAIPAIAIAVTFVVVGGTAFSAFVAVLGILCLHELFGMFPTAHASRLAGYLGIIGLVAAADLGGRADVLLALTVAIPATFLLTLLQPRGGAPAIALTLLGLFWVGLGVAHAELLRELPHGAAILVNVLVATFAGDTGAYLGGRRFGRRPLAPAISPNKTVEGLLVGIAVGTFAGWAAGLWQDWLSGTDALILGAAVAVVAPLGDLFESYLKRDAGTKDTGRAFGAHGGALDRLDAVLFTAVVGYYVWRALM</sequence>
<evidence type="ECO:0000256" key="20">
    <source>
        <dbReference type="ARBA" id="ARBA00032253"/>
    </source>
</evidence>
<evidence type="ECO:0000256" key="17">
    <source>
        <dbReference type="ARBA" id="ARBA00023264"/>
    </source>
</evidence>
<evidence type="ECO:0000256" key="16">
    <source>
        <dbReference type="ARBA" id="ARBA00023209"/>
    </source>
</evidence>
<keyword evidence="16" id="KW-0594">Phospholipid biosynthesis</keyword>
<feature type="transmembrane region" description="Helical" evidence="24">
    <location>
        <begin position="173"/>
        <end position="193"/>
    </location>
</feature>
<keyword evidence="8" id="KW-1003">Cell membrane</keyword>
<feature type="transmembrane region" description="Helical" evidence="24">
    <location>
        <begin position="12"/>
        <end position="42"/>
    </location>
</feature>
<feature type="transmembrane region" description="Helical" evidence="24">
    <location>
        <begin position="133"/>
        <end position="152"/>
    </location>
</feature>
<proteinExistence type="inferred from homology"/>
<keyword evidence="10 25" id="KW-0808">Transferase</keyword>
<dbReference type="AlphaFoldDB" id="A0A6J4R784"/>
<keyword evidence="17" id="KW-1208">Phospholipid metabolism</keyword>
<keyword evidence="9" id="KW-0444">Lipid biosynthesis</keyword>
<evidence type="ECO:0000256" key="12">
    <source>
        <dbReference type="ARBA" id="ARBA00022695"/>
    </source>
</evidence>
<dbReference type="EMBL" id="CADCVO010000009">
    <property type="protein sequence ID" value="CAA9466207.1"/>
    <property type="molecule type" value="Genomic_DNA"/>
</dbReference>
<dbReference type="EC" id="2.7.7.41" evidence="6"/>
<evidence type="ECO:0000256" key="24">
    <source>
        <dbReference type="SAM" id="Phobius"/>
    </source>
</evidence>
<evidence type="ECO:0000256" key="21">
    <source>
        <dbReference type="ARBA" id="ARBA00032396"/>
    </source>
</evidence>
<evidence type="ECO:0000256" key="3">
    <source>
        <dbReference type="ARBA" id="ARBA00005119"/>
    </source>
</evidence>
<dbReference type="GO" id="GO:0016024">
    <property type="term" value="P:CDP-diacylglycerol biosynthetic process"/>
    <property type="evidence" value="ECO:0007669"/>
    <property type="project" value="TreeGrafter"/>
</dbReference>
<comment type="pathway">
    <text evidence="3">Phospholipid metabolism; CDP-diacylglycerol biosynthesis; CDP-diacylglycerol from sn-glycerol 3-phosphate: step 3/3.</text>
</comment>
<evidence type="ECO:0000313" key="25">
    <source>
        <dbReference type="EMBL" id="CAA9466207.1"/>
    </source>
</evidence>
<evidence type="ECO:0000256" key="5">
    <source>
        <dbReference type="ARBA" id="ARBA00010185"/>
    </source>
</evidence>
<keyword evidence="13 24" id="KW-1133">Transmembrane helix</keyword>
<comment type="subcellular location">
    <subcellularLocation>
        <location evidence="2">Cell membrane</location>
        <topology evidence="2">Multi-pass membrane protein</topology>
    </subcellularLocation>
</comment>
<dbReference type="Pfam" id="PF01148">
    <property type="entry name" value="CTP_transf_1"/>
    <property type="match status" value="1"/>
</dbReference>
<reference evidence="25" key="1">
    <citation type="submission" date="2020-02" db="EMBL/GenBank/DDBJ databases">
        <authorList>
            <person name="Meier V. D."/>
        </authorList>
    </citation>
    <scope>NUCLEOTIDE SEQUENCE</scope>
    <source>
        <strain evidence="25">AVDCRST_MAG13</strain>
    </source>
</reference>
<keyword evidence="15 24" id="KW-0472">Membrane</keyword>
<evidence type="ECO:0000256" key="14">
    <source>
        <dbReference type="ARBA" id="ARBA00023098"/>
    </source>
</evidence>
<feature type="transmembrane region" description="Helical" evidence="24">
    <location>
        <begin position="199"/>
        <end position="220"/>
    </location>
</feature>
<dbReference type="GO" id="GO:0004605">
    <property type="term" value="F:phosphatidate cytidylyltransferase activity"/>
    <property type="evidence" value="ECO:0007669"/>
    <property type="project" value="UniProtKB-EC"/>
</dbReference>
<evidence type="ECO:0000256" key="23">
    <source>
        <dbReference type="ARBA" id="ARBA00033406"/>
    </source>
</evidence>
<comment type="pathway">
    <text evidence="4">Lipid metabolism.</text>
</comment>
<evidence type="ECO:0000256" key="15">
    <source>
        <dbReference type="ARBA" id="ARBA00023136"/>
    </source>
</evidence>
<evidence type="ECO:0000256" key="18">
    <source>
        <dbReference type="ARBA" id="ARBA00029893"/>
    </source>
</evidence>
<keyword evidence="12 25" id="KW-0548">Nucleotidyltransferase</keyword>
<feature type="transmembrane region" description="Helical" evidence="24">
    <location>
        <begin position="102"/>
        <end position="121"/>
    </location>
</feature>
<evidence type="ECO:0000256" key="22">
    <source>
        <dbReference type="ARBA" id="ARBA00032743"/>
    </source>
</evidence>
<dbReference type="PANTHER" id="PTHR46382">
    <property type="entry name" value="PHOSPHATIDATE CYTIDYLYLTRANSFERASE"/>
    <property type="match status" value="1"/>
</dbReference>
<organism evidence="25">
    <name type="scientific">uncultured Solirubrobacteraceae bacterium</name>
    <dbReference type="NCBI Taxonomy" id="1162706"/>
    <lineage>
        <taxon>Bacteria</taxon>
        <taxon>Bacillati</taxon>
        <taxon>Actinomycetota</taxon>
        <taxon>Thermoleophilia</taxon>
        <taxon>Solirubrobacterales</taxon>
        <taxon>Solirubrobacteraceae</taxon>
        <taxon>environmental samples</taxon>
    </lineage>
</organism>
<keyword evidence="14" id="KW-0443">Lipid metabolism</keyword>